<dbReference type="Pfam" id="PF02666">
    <property type="entry name" value="PS_Dcarbxylase"/>
    <property type="match status" value="1"/>
</dbReference>
<feature type="region of interest" description="Disordered" evidence="3">
    <location>
        <begin position="19"/>
        <end position="55"/>
    </location>
</feature>
<dbReference type="AlphaFoldDB" id="A0A238FK56"/>
<evidence type="ECO:0000313" key="4">
    <source>
        <dbReference type="EMBL" id="SCV73179.1"/>
    </source>
</evidence>
<sequence>MATSSDQHEYGDYETALKTLVDQSSGPNAAKNGLPTSEVAEREGPLNVHTPAANSSTHSWLSRFVPKLENGPRASASDEQRLELSKSGGVLVVTNRSSMAIPQTENQSLASKEHVGNFVATARGPNPPKIWESMPIYVRLGMQALYHGREQAHLLANKKVESFLRAQSIKQGELYDSPEGALPHIQNFVQTYSIDTRCLLQPRKLKEGERKIEKEGDESIVSSAADCRLTVFQSIELAKEYWIKGRDFTLANLFQDEDMAKSFEGGEVAIFRLAPADYHRFHSPIKGIVGPTKHIEGQYYTVNPVAVNEDLNVFTENKRDVTLLSIPVEGSTPKKVAFVQIGAMLVGSIVQTAAQGDQVARGGELGYFAYGGSTILCVFPPGQVQWDEDLLRNSQQKIETAVKVGEQIGRFV</sequence>
<organism evidence="4 5">
    <name type="scientific">Microbotryum intermedium</name>
    <dbReference type="NCBI Taxonomy" id="269621"/>
    <lineage>
        <taxon>Eukaryota</taxon>
        <taxon>Fungi</taxon>
        <taxon>Dikarya</taxon>
        <taxon>Basidiomycota</taxon>
        <taxon>Pucciniomycotina</taxon>
        <taxon>Microbotryomycetes</taxon>
        <taxon>Microbotryales</taxon>
        <taxon>Microbotryaceae</taxon>
        <taxon>Microbotryum</taxon>
    </lineage>
</organism>
<evidence type="ECO:0000313" key="5">
    <source>
        <dbReference type="Proteomes" id="UP000198372"/>
    </source>
</evidence>
<dbReference type="PANTHER" id="PTHR10067">
    <property type="entry name" value="PHOSPHATIDYLSERINE DECARBOXYLASE"/>
    <property type="match status" value="1"/>
</dbReference>
<dbReference type="STRING" id="269621.A0A238FK56"/>
<dbReference type="InterPro" id="IPR003817">
    <property type="entry name" value="PS_Dcarbxylase"/>
</dbReference>
<evidence type="ECO:0000256" key="3">
    <source>
        <dbReference type="SAM" id="MobiDB-lite"/>
    </source>
</evidence>
<protein>
    <submittedName>
        <fullName evidence="4">BQ2448_7104 protein</fullName>
    </submittedName>
</protein>
<gene>
    <name evidence="4" type="ORF">BQ2448_7104</name>
</gene>
<keyword evidence="2" id="KW-0456">Lyase</keyword>
<evidence type="ECO:0000256" key="1">
    <source>
        <dbReference type="ARBA" id="ARBA00022793"/>
    </source>
</evidence>
<dbReference type="Proteomes" id="UP000198372">
    <property type="component" value="Unassembled WGS sequence"/>
</dbReference>
<dbReference type="GO" id="GO:0004609">
    <property type="term" value="F:phosphatidylserine decarboxylase activity"/>
    <property type="evidence" value="ECO:0007669"/>
    <property type="project" value="InterPro"/>
</dbReference>
<dbReference type="EMBL" id="FMSP01000017">
    <property type="protein sequence ID" value="SCV73179.1"/>
    <property type="molecule type" value="Genomic_DNA"/>
</dbReference>
<dbReference type="PANTHER" id="PTHR10067:SF17">
    <property type="entry name" value="PHOSPHATIDYLSERINE DECARBOXYLASE PROENZYME 2"/>
    <property type="match status" value="1"/>
</dbReference>
<dbReference type="OrthoDB" id="5973539at2759"/>
<proteinExistence type="predicted"/>
<evidence type="ECO:0000256" key="2">
    <source>
        <dbReference type="ARBA" id="ARBA00023239"/>
    </source>
</evidence>
<dbReference type="GO" id="GO:0008654">
    <property type="term" value="P:phospholipid biosynthetic process"/>
    <property type="evidence" value="ECO:0007669"/>
    <property type="project" value="InterPro"/>
</dbReference>
<name>A0A238FK56_9BASI</name>
<accession>A0A238FK56</accession>
<keyword evidence="5" id="KW-1185">Reference proteome</keyword>
<keyword evidence="1" id="KW-0210">Decarboxylase</keyword>
<reference evidence="5" key="1">
    <citation type="submission" date="2016-09" db="EMBL/GenBank/DDBJ databases">
        <authorList>
            <person name="Jeantristanb JTB J.-T."/>
            <person name="Ricardo R."/>
        </authorList>
    </citation>
    <scope>NUCLEOTIDE SEQUENCE [LARGE SCALE GENOMIC DNA]</scope>
</reference>